<evidence type="ECO:0000313" key="2">
    <source>
        <dbReference type="EMBL" id="ADK80212.1"/>
    </source>
</evidence>
<dbReference type="AlphaFoldDB" id="E1R0W3"/>
<dbReference type="PANTHER" id="PTHR45460:SF2">
    <property type="entry name" value="ALPHA 1,3 GLUCANASE, GH71 FAMILY (EUROFUNG)"/>
    <property type="match status" value="1"/>
</dbReference>
<dbReference type="PANTHER" id="PTHR45460">
    <property type="entry name" value="SIMILAR TO CYSTEINE PROTEINASE"/>
    <property type="match status" value="1"/>
</dbReference>
<dbReference type="InterPro" id="IPR013517">
    <property type="entry name" value="FG-GAP"/>
</dbReference>
<dbReference type="Pfam" id="PF13517">
    <property type="entry name" value="FG-GAP_3"/>
    <property type="match status" value="1"/>
</dbReference>
<organism evidence="2 3">
    <name type="scientific">Sediminispirochaeta smaragdinae (strain DSM 11293 / JCM 15392 / SEBR 4228)</name>
    <name type="common">Spirochaeta smaragdinae</name>
    <dbReference type="NCBI Taxonomy" id="573413"/>
    <lineage>
        <taxon>Bacteria</taxon>
        <taxon>Pseudomonadati</taxon>
        <taxon>Spirochaetota</taxon>
        <taxon>Spirochaetia</taxon>
        <taxon>Spirochaetales</taxon>
        <taxon>Spirochaetaceae</taxon>
        <taxon>Sediminispirochaeta</taxon>
    </lineage>
</organism>
<keyword evidence="1" id="KW-0732">Signal</keyword>
<dbReference type="eggNOG" id="COG4733">
    <property type="taxonomic scope" value="Bacteria"/>
</dbReference>
<dbReference type="SUPFAM" id="SSF69318">
    <property type="entry name" value="Integrin alpha N-terminal domain"/>
    <property type="match status" value="1"/>
</dbReference>
<dbReference type="KEGG" id="ssm:Spirs_1079"/>
<dbReference type="RefSeq" id="WP_013253676.1">
    <property type="nucleotide sequence ID" value="NC_014364.1"/>
</dbReference>
<proteinExistence type="predicted"/>
<name>E1R0W3_SEDSS</name>
<gene>
    <name evidence="2" type="ordered locus">Spirs_1079</name>
</gene>
<dbReference type="HOGENOM" id="CLU_1155814_0_0_12"/>
<protein>
    <recommendedName>
        <fullName evidence="4">FG-GAP repeat protein</fullName>
    </recommendedName>
</protein>
<dbReference type="EMBL" id="CP002116">
    <property type="protein sequence ID" value="ADK80212.1"/>
    <property type="molecule type" value="Genomic_DNA"/>
</dbReference>
<reference evidence="2 3" key="1">
    <citation type="journal article" date="2010" name="Stand. Genomic Sci.">
        <title>Complete genome sequence of Spirochaeta smaragdinae type strain (SEBR 4228).</title>
        <authorList>
            <person name="Mavromatis K."/>
            <person name="Yasawong M."/>
            <person name="Chertkov O."/>
            <person name="Lapidus A."/>
            <person name="Lucas S."/>
            <person name="Nolan M."/>
            <person name="Del Rio T.G."/>
            <person name="Tice H."/>
            <person name="Cheng J.F."/>
            <person name="Pitluck S."/>
            <person name="Liolios K."/>
            <person name="Ivanova N."/>
            <person name="Tapia R."/>
            <person name="Han C."/>
            <person name="Bruce D."/>
            <person name="Goodwin L."/>
            <person name="Pati A."/>
            <person name="Chen A."/>
            <person name="Palaniappan K."/>
            <person name="Land M."/>
            <person name="Hauser L."/>
            <person name="Chang Y.J."/>
            <person name="Jeffries C.D."/>
            <person name="Detter J.C."/>
            <person name="Rohde M."/>
            <person name="Brambilla E."/>
            <person name="Spring S."/>
            <person name="Goker M."/>
            <person name="Sikorski J."/>
            <person name="Woyke T."/>
            <person name="Bristow J."/>
            <person name="Eisen J.A."/>
            <person name="Markowitz V."/>
            <person name="Hugenholtz P."/>
            <person name="Klenk H.P."/>
            <person name="Kyrpides N.C."/>
        </authorList>
    </citation>
    <scope>NUCLEOTIDE SEQUENCE [LARGE SCALE GENOMIC DNA]</scope>
    <source>
        <strain evidence="3">DSM 11293 / JCM 15392 / SEBR 4228</strain>
    </source>
</reference>
<evidence type="ECO:0000313" key="3">
    <source>
        <dbReference type="Proteomes" id="UP000002318"/>
    </source>
</evidence>
<evidence type="ECO:0008006" key="4">
    <source>
        <dbReference type="Google" id="ProtNLM"/>
    </source>
</evidence>
<dbReference type="Proteomes" id="UP000002318">
    <property type="component" value="Chromosome"/>
</dbReference>
<dbReference type="InterPro" id="IPR028994">
    <property type="entry name" value="Integrin_alpha_N"/>
</dbReference>
<keyword evidence="3" id="KW-1185">Reference proteome</keyword>
<dbReference type="STRING" id="573413.Spirs_1079"/>
<evidence type="ECO:0000256" key="1">
    <source>
        <dbReference type="ARBA" id="ARBA00022729"/>
    </source>
</evidence>
<dbReference type="OrthoDB" id="9816120at2"/>
<accession>E1R0W3</accession>
<sequence length="240" mass="25271">MIKTIINWPAQIRDGDKNDVLYGTLSVTERQKKGDSMKLPLPTKSGTAHSAPFFLAAAALLFAIGCSNPTNSSEADHTGQTSLSFIDAQANLKGLSRNPSCSIADVDNDGDIDILIAGYDGSDETTILYLNDGNGGFTDSHAGLLGVSFAMSAFLDVEGGSDLDLCLAGRTADDETITELYFNDGDGTFEKSSQQLKGLWAAAIIPGDPDDDGDGDEDLILCGADTNVSGKTILYLNGRF</sequence>